<gene>
    <name evidence="1" type="ORF">L3X38_032522</name>
</gene>
<dbReference type="AlphaFoldDB" id="A0AAD4VEA3"/>
<dbReference type="SUPFAM" id="SSF56672">
    <property type="entry name" value="DNA/RNA polymerases"/>
    <property type="match status" value="1"/>
</dbReference>
<organism evidence="1 2">
    <name type="scientific">Prunus dulcis</name>
    <name type="common">Almond</name>
    <name type="synonym">Amygdalus dulcis</name>
    <dbReference type="NCBI Taxonomy" id="3755"/>
    <lineage>
        <taxon>Eukaryota</taxon>
        <taxon>Viridiplantae</taxon>
        <taxon>Streptophyta</taxon>
        <taxon>Embryophyta</taxon>
        <taxon>Tracheophyta</taxon>
        <taxon>Spermatophyta</taxon>
        <taxon>Magnoliopsida</taxon>
        <taxon>eudicotyledons</taxon>
        <taxon>Gunneridae</taxon>
        <taxon>Pentapetalae</taxon>
        <taxon>rosids</taxon>
        <taxon>fabids</taxon>
        <taxon>Rosales</taxon>
        <taxon>Rosaceae</taxon>
        <taxon>Amygdaloideae</taxon>
        <taxon>Amygdaleae</taxon>
        <taxon>Prunus</taxon>
    </lineage>
</organism>
<proteinExistence type="predicted"/>
<dbReference type="Proteomes" id="UP001054821">
    <property type="component" value="Chromosome 6"/>
</dbReference>
<dbReference type="InterPro" id="IPR043502">
    <property type="entry name" value="DNA/RNA_pol_sf"/>
</dbReference>
<dbReference type="EMBL" id="JAJFAZ020000006">
    <property type="protein sequence ID" value="KAI5323450.1"/>
    <property type="molecule type" value="Genomic_DNA"/>
</dbReference>
<reference evidence="1 2" key="1">
    <citation type="journal article" date="2022" name="G3 (Bethesda)">
        <title>Whole-genome sequence and methylome profiling of the almond [Prunus dulcis (Mill.) D.A. Webb] cultivar 'Nonpareil'.</title>
        <authorList>
            <person name="D'Amico-Willman K.M."/>
            <person name="Ouma W.Z."/>
            <person name="Meulia T."/>
            <person name="Sideli G.M."/>
            <person name="Gradziel T.M."/>
            <person name="Fresnedo-Ramirez J."/>
        </authorList>
    </citation>
    <scope>NUCLEOTIDE SEQUENCE [LARGE SCALE GENOMIC DNA]</scope>
    <source>
        <strain evidence="1">Clone GOH B32 T37-40</strain>
    </source>
</reference>
<dbReference type="PANTHER" id="PTHR37984:SF5">
    <property type="entry name" value="PROTEIN NYNRIN-LIKE"/>
    <property type="match status" value="1"/>
</dbReference>
<dbReference type="InterPro" id="IPR050951">
    <property type="entry name" value="Retrovirus_Pol_polyprotein"/>
</dbReference>
<evidence type="ECO:0008006" key="3">
    <source>
        <dbReference type="Google" id="ProtNLM"/>
    </source>
</evidence>
<comment type="caution">
    <text evidence="1">The sequence shown here is derived from an EMBL/GenBank/DDBJ whole genome shotgun (WGS) entry which is preliminary data.</text>
</comment>
<sequence length="112" mass="12353">MAELAVATAVEELTNLIIQSGVTVVENDNGEMVPTRCKEKNWVLNWEKCPFMVTSGIVLGHIVSHKGLEVDKSKIDLIANLPIPKTVKDIRSFLGHANFGDSYKILVQLQGH</sequence>
<dbReference type="PANTHER" id="PTHR37984">
    <property type="entry name" value="PROTEIN CBG26694"/>
    <property type="match status" value="1"/>
</dbReference>
<accession>A0AAD4VEA3</accession>
<evidence type="ECO:0000313" key="1">
    <source>
        <dbReference type="EMBL" id="KAI5323450.1"/>
    </source>
</evidence>
<dbReference type="Gene3D" id="3.30.70.270">
    <property type="match status" value="2"/>
</dbReference>
<name>A0AAD4VEA3_PRUDU</name>
<keyword evidence="2" id="KW-1185">Reference proteome</keyword>
<evidence type="ECO:0000313" key="2">
    <source>
        <dbReference type="Proteomes" id="UP001054821"/>
    </source>
</evidence>
<dbReference type="InterPro" id="IPR043128">
    <property type="entry name" value="Rev_trsase/Diguanyl_cyclase"/>
</dbReference>
<protein>
    <recommendedName>
        <fullName evidence="3">Transposable element protein</fullName>
    </recommendedName>
</protein>